<keyword evidence="11" id="KW-1185">Reference proteome</keyword>
<dbReference type="Pfam" id="PF00361">
    <property type="entry name" value="Proton_antipo_M"/>
    <property type="match status" value="1"/>
</dbReference>
<feature type="transmembrane region" description="Helical" evidence="8">
    <location>
        <begin position="206"/>
        <end position="230"/>
    </location>
</feature>
<evidence type="ECO:0000256" key="7">
    <source>
        <dbReference type="RuleBase" id="RU000320"/>
    </source>
</evidence>
<name>A0ABU5ZI23_9BACL</name>
<protein>
    <submittedName>
        <fullName evidence="10">Proton-conducting transporter membrane subunit</fullName>
    </submittedName>
</protein>
<reference evidence="10" key="1">
    <citation type="submission" date="2023-12" db="EMBL/GenBank/DDBJ databases">
        <title>Fervidustalea candida gen. nov., sp. nov., a novel member of the family Paenibacillaceae isolated from a geothermal area.</title>
        <authorList>
            <person name="Li W.-J."/>
            <person name="Jiao J.-Y."/>
            <person name="Chen Y."/>
        </authorList>
    </citation>
    <scope>NUCLEOTIDE SEQUENCE</scope>
    <source>
        <strain evidence="10">SYSU GA230002</strain>
    </source>
</reference>
<feature type="transmembrane region" description="Helical" evidence="8">
    <location>
        <begin position="656"/>
        <end position="676"/>
    </location>
</feature>
<proteinExistence type="predicted"/>
<feature type="transmembrane region" description="Helical" evidence="8">
    <location>
        <begin position="346"/>
        <end position="363"/>
    </location>
</feature>
<feature type="transmembrane region" description="Helical" evidence="8">
    <location>
        <begin position="538"/>
        <end position="560"/>
    </location>
</feature>
<gene>
    <name evidence="10" type="ORF">VF724_09445</name>
</gene>
<keyword evidence="6 8" id="KW-0472">Membrane</keyword>
<comment type="subcellular location">
    <subcellularLocation>
        <location evidence="1">Cell membrane</location>
        <topology evidence="1">Multi-pass membrane protein</topology>
    </subcellularLocation>
    <subcellularLocation>
        <location evidence="7">Membrane</location>
        <topology evidence="7">Multi-pass membrane protein</topology>
    </subcellularLocation>
</comment>
<feature type="transmembrane region" description="Helical" evidence="8">
    <location>
        <begin position="311"/>
        <end position="340"/>
    </location>
</feature>
<dbReference type="InterPro" id="IPR052175">
    <property type="entry name" value="ComplexI-like_HydComp"/>
</dbReference>
<evidence type="ECO:0000256" key="8">
    <source>
        <dbReference type="SAM" id="Phobius"/>
    </source>
</evidence>
<feature type="transmembrane region" description="Helical" evidence="8">
    <location>
        <begin position="270"/>
        <end position="290"/>
    </location>
</feature>
<evidence type="ECO:0000256" key="6">
    <source>
        <dbReference type="ARBA" id="ARBA00023136"/>
    </source>
</evidence>
<feature type="domain" description="NADH:quinone oxidoreductase/Mrp antiporter transmembrane" evidence="9">
    <location>
        <begin position="131"/>
        <end position="414"/>
    </location>
</feature>
<feature type="transmembrane region" description="Helical" evidence="8">
    <location>
        <begin position="472"/>
        <end position="496"/>
    </location>
</feature>
<dbReference type="InterPro" id="IPR001750">
    <property type="entry name" value="ND/Mrp_TM"/>
</dbReference>
<accession>A0ABU5ZI23</accession>
<sequence length="677" mass="72539">METETWLLAGFVFLILALAVFVSGRSPILRKSGWWMSAAGCLAVGIAAITVLLKGQTMANKLWEVAPGVELVLTVDAKSAFFLAVMAMTSFPVSLYAASYYRDKAGIRVHGALFVLFLAAMTMVFIAGNGWTFLIAWETMSLLSFGLVVFDHEKSSVRRAGFIYAVMTHFGTLFLMIGFAFMYAWTGSFDFQEWSAVGSGIAAWKMSLIFLLAFIGFGTKAGIVPLHVWLPKAHPAAPAPVSALMSALMIKAGLYGIVRVVWDWFQGGEVWWGGVLLIIGMVTGLMGALYGTIQNDMKQLLAYSSVENMGILFMLLGTAVISASFGSEAVSMLAAAGFFLHVLNHAVFKALLFLGVGSVQHGAGTVQLNRLGGLIRTMPLTSGLFLAGAAGLAAIPMFSGFVGEWIGFQSFLGGIMAWPAVWKGFAVAAAAALAMIGAIAAAGMMKAFGIAFLGKPRTEQSANSHEAPSGMLIGMSLLSAGVLLGGLFPSMIWNWIKPAAVGWISGGSVGIPGLREWVWSTDLTKGTAGLTGTGSIAVASYALAALFVAVLVPALVRIFFGPSRIVKEETWGCGHSLNEKMEYTATSLTYPLLMFFSWFFQPQRVVIKSLVRGKDAGIVTVQTEIRRLIEQGVYAPLIRMAIGISSKAREIQNGRIQLYLAYVFATILVLLVVYTLR</sequence>
<evidence type="ECO:0000256" key="3">
    <source>
        <dbReference type="ARBA" id="ARBA00022692"/>
    </source>
</evidence>
<keyword evidence="4 8" id="KW-1133">Transmembrane helix</keyword>
<feature type="transmembrane region" description="Helical" evidence="8">
    <location>
        <begin position="426"/>
        <end position="452"/>
    </location>
</feature>
<dbReference type="PANTHER" id="PTHR42682">
    <property type="entry name" value="HYDROGENASE-4 COMPONENT F"/>
    <property type="match status" value="1"/>
</dbReference>
<dbReference type="EMBL" id="JAYJLD010000011">
    <property type="protein sequence ID" value="MEB3101887.1"/>
    <property type="molecule type" value="Genomic_DNA"/>
</dbReference>
<feature type="transmembrane region" description="Helical" evidence="8">
    <location>
        <begin position="237"/>
        <end position="258"/>
    </location>
</feature>
<feature type="transmembrane region" description="Helical" evidence="8">
    <location>
        <begin position="384"/>
        <end position="406"/>
    </location>
</feature>
<keyword evidence="2" id="KW-1003">Cell membrane</keyword>
<evidence type="ECO:0000256" key="1">
    <source>
        <dbReference type="ARBA" id="ARBA00004651"/>
    </source>
</evidence>
<dbReference type="RefSeq" id="WP_371754009.1">
    <property type="nucleotide sequence ID" value="NZ_JAYJLD010000011.1"/>
</dbReference>
<feature type="transmembrane region" description="Helical" evidence="8">
    <location>
        <begin position="162"/>
        <end position="186"/>
    </location>
</feature>
<evidence type="ECO:0000259" key="9">
    <source>
        <dbReference type="Pfam" id="PF00361"/>
    </source>
</evidence>
<dbReference type="Proteomes" id="UP001310386">
    <property type="component" value="Unassembled WGS sequence"/>
</dbReference>
<feature type="transmembrane region" description="Helical" evidence="8">
    <location>
        <begin position="133"/>
        <end position="150"/>
    </location>
</feature>
<feature type="transmembrane region" description="Helical" evidence="8">
    <location>
        <begin position="109"/>
        <end position="127"/>
    </location>
</feature>
<keyword evidence="3 7" id="KW-0812">Transmembrane</keyword>
<comment type="caution">
    <text evidence="10">The sequence shown here is derived from an EMBL/GenBank/DDBJ whole genome shotgun (WGS) entry which is preliminary data.</text>
</comment>
<evidence type="ECO:0000313" key="10">
    <source>
        <dbReference type="EMBL" id="MEB3101887.1"/>
    </source>
</evidence>
<keyword evidence="5" id="KW-0560">Oxidoreductase</keyword>
<organism evidence="10 11">
    <name type="scientific">Ferviditalea candida</name>
    <dbReference type="NCBI Taxonomy" id="3108399"/>
    <lineage>
        <taxon>Bacteria</taxon>
        <taxon>Bacillati</taxon>
        <taxon>Bacillota</taxon>
        <taxon>Bacilli</taxon>
        <taxon>Bacillales</taxon>
        <taxon>Paenibacillaceae</taxon>
        <taxon>Ferviditalea</taxon>
    </lineage>
</organism>
<evidence type="ECO:0000256" key="4">
    <source>
        <dbReference type="ARBA" id="ARBA00022989"/>
    </source>
</evidence>
<evidence type="ECO:0000313" key="11">
    <source>
        <dbReference type="Proteomes" id="UP001310386"/>
    </source>
</evidence>
<feature type="transmembrane region" description="Helical" evidence="8">
    <location>
        <begin position="34"/>
        <end position="53"/>
    </location>
</feature>
<evidence type="ECO:0000256" key="2">
    <source>
        <dbReference type="ARBA" id="ARBA00022475"/>
    </source>
</evidence>
<evidence type="ECO:0000256" key="5">
    <source>
        <dbReference type="ARBA" id="ARBA00023002"/>
    </source>
</evidence>
<feature type="transmembrane region" description="Helical" evidence="8">
    <location>
        <begin position="6"/>
        <end position="22"/>
    </location>
</feature>
<feature type="transmembrane region" description="Helical" evidence="8">
    <location>
        <begin position="79"/>
        <end position="97"/>
    </location>
</feature>
<dbReference type="PANTHER" id="PTHR42682:SF3">
    <property type="entry name" value="FORMATE HYDROGENLYASE SUBUNIT 3-RELATED"/>
    <property type="match status" value="1"/>
</dbReference>